<dbReference type="AlphaFoldDB" id="A0A0D6M2W8"/>
<reference evidence="1 2" key="1">
    <citation type="submission" date="2013-05" db="EMBL/GenBank/DDBJ databases">
        <title>Draft genome of the parasitic nematode Anyclostoma ceylanicum.</title>
        <authorList>
            <person name="Mitreva M."/>
        </authorList>
    </citation>
    <scope>NUCLEOTIDE SEQUENCE [LARGE SCALE GENOMIC DNA]</scope>
</reference>
<evidence type="ECO:0000313" key="2">
    <source>
        <dbReference type="Proteomes" id="UP000054495"/>
    </source>
</evidence>
<dbReference type="InterPro" id="IPR036397">
    <property type="entry name" value="RNaseH_sf"/>
</dbReference>
<name>A0A0D6M2W8_9BILA</name>
<dbReference type="GO" id="GO:0003676">
    <property type="term" value="F:nucleic acid binding"/>
    <property type="evidence" value="ECO:0007669"/>
    <property type="project" value="InterPro"/>
</dbReference>
<organism evidence="1 2">
    <name type="scientific">Ancylostoma ceylanicum</name>
    <dbReference type="NCBI Taxonomy" id="53326"/>
    <lineage>
        <taxon>Eukaryota</taxon>
        <taxon>Metazoa</taxon>
        <taxon>Ecdysozoa</taxon>
        <taxon>Nematoda</taxon>
        <taxon>Chromadorea</taxon>
        <taxon>Rhabditida</taxon>
        <taxon>Rhabditina</taxon>
        <taxon>Rhabditomorpha</taxon>
        <taxon>Strongyloidea</taxon>
        <taxon>Ancylostomatidae</taxon>
        <taxon>Ancylostomatinae</taxon>
        <taxon>Ancylostoma</taxon>
    </lineage>
</organism>
<accession>A0A0D6M2W8</accession>
<dbReference type="EMBL" id="KE124858">
    <property type="protein sequence ID" value="EPB76661.1"/>
    <property type="molecule type" value="Genomic_DNA"/>
</dbReference>
<dbReference type="Gene3D" id="3.30.420.10">
    <property type="entry name" value="Ribonuclease H-like superfamily/Ribonuclease H"/>
    <property type="match status" value="1"/>
</dbReference>
<gene>
    <name evidence="1" type="ORF">ANCCEY_04291</name>
</gene>
<dbReference type="Proteomes" id="UP000054495">
    <property type="component" value="Unassembled WGS sequence"/>
</dbReference>
<proteinExistence type="predicted"/>
<sequence>MHSPNFAPSDYHNLRSMRWFFAGKEFKDRAELKRGVDDFLSSKPPDLFAHMIRCLPDMWRFVVKHNGVYKID</sequence>
<evidence type="ECO:0000313" key="1">
    <source>
        <dbReference type="EMBL" id="EPB76661.1"/>
    </source>
</evidence>
<protein>
    <submittedName>
        <fullName evidence="1">Uncharacterized protein</fullName>
    </submittedName>
</protein>
<keyword evidence="2" id="KW-1185">Reference proteome</keyword>